<dbReference type="Pfam" id="PF17957">
    <property type="entry name" value="Big_7"/>
    <property type="match status" value="1"/>
</dbReference>
<dbReference type="Proteomes" id="UP001221838">
    <property type="component" value="Unassembled WGS sequence"/>
</dbReference>
<dbReference type="InterPro" id="IPR023828">
    <property type="entry name" value="Peptidase_S8_Ser-AS"/>
</dbReference>
<keyword evidence="4 5" id="KW-0720">Serine protease</keyword>
<accession>A0ABT5DM55</accession>
<feature type="domain" description="Peptidase S8/S53" evidence="6">
    <location>
        <begin position="299"/>
        <end position="655"/>
    </location>
</feature>
<dbReference type="InterPro" id="IPR013783">
    <property type="entry name" value="Ig-like_fold"/>
</dbReference>
<dbReference type="InterPro" id="IPR000209">
    <property type="entry name" value="Peptidase_S8/S53_dom"/>
</dbReference>
<organism evidence="7 8">
    <name type="scientific">Stigmatella ashevillensis</name>
    <dbReference type="NCBI Taxonomy" id="2995309"/>
    <lineage>
        <taxon>Bacteria</taxon>
        <taxon>Pseudomonadati</taxon>
        <taxon>Myxococcota</taxon>
        <taxon>Myxococcia</taxon>
        <taxon>Myxococcales</taxon>
        <taxon>Cystobacterineae</taxon>
        <taxon>Archangiaceae</taxon>
        <taxon>Stigmatella</taxon>
    </lineage>
</organism>
<dbReference type="SUPFAM" id="SSF49265">
    <property type="entry name" value="Fibronectin type III"/>
    <property type="match status" value="1"/>
</dbReference>
<dbReference type="Gene3D" id="3.40.50.200">
    <property type="entry name" value="Peptidase S8/S53 domain"/>
    <property type="match status" value="1"/>
</dbReference>
<dbReference type="Gene3D" id="2.60.120.380">
    <property type="match status" value="1"/>
</dbReference>
<dbReference type="InterPro" id="IPR034058">
    <property type="entry name" value="TagA/B/C/D_pept_dom"/>
</dbReference>
<dbReference type="PROSITE" id="PS51892">
    <property type="entry name" value="SUBTILASE"/>
    <property type="match status" value="1"/>
</dbReference>
<feature type="active site" description="Charge relay system" evidence="5">
    <location>
        <position position="597"/>
    </location>
</feature>
<gene>
    <name evidence="7" type="ORF">POL68_40240</name>
</gene>
<evidence type="ECO:0000313" key="8">
    <source>
        <dbReference type="Proteomes" id="UP001221838"/>
    </source>
</evidence>
<comment type="similarity">
    <text evidence="1 5">Belongs to the peptidase S8 family.</text>
</comment>
<evidence type="ECO:0000259" key="6">
    <source>
        <dbReference type="Pfam" id="PF00082"/>
    </source>
</evidence>
<dbReference type="InterPro" id="IPR036852">
    <property type="entry name" value="Peptidase_S8/S53_dom_sf"/>
</dbReference>
<keyword evidence="3 5" id="KW-0378">Hydrolase</keyword>
<name>A0ABT5DM55_9BACT</name>
<proteinExistence type="inferred from homology"/>
<dbReference type="PROSITE" id="PS00138">
    <property type="entry name" value="SUBTILASE_SER"/>
    <property type="match status" value="1"/>
</dbReference>
<dbReference type="PANTHER" id="PTHR43806:SF11">
    <property type="entry name" value="CEREVISIN-RELATED"/>
    <property type="match status" value="1"/>
</dbReference>
<evidence type="ECO:0000313" key="7">
    <source>
        <dbReference type="EMBL" id="MDC0714749.1"/>
    </source>
</evidence>
<feature type="active site" description="Charge relay system" evidence="5">
    <location>
        <position position="354"/>
    </location>
</feature>
<dbReference type="CDD" id="cd04842">
    <property type="entry name" value="Peptidases_S8_Kp43_protease"/>
    <property type="match status" value="1"/>
</dbReference>
<dbReference type="SUPFAM" id="SSF52743">
    <property type="entry name" value="Subtilisin-like"/>
    <property type="match status" value="1"/>
</dbReference>
<keyword evidence="8" id="KW-1185">Reference proteome</keyword>
<dbReference type="PANTHER" id="PTHR43806">
    <property type="entry name" value="PEPTIDASE S8"/>
    <property type="match status" value="1"/>
</dbReference>
<dbReference type="Pfam" id="PF20773">
    <property type="entry name" value="InhA-like_MAM"/>
    <property type="match status" value="1"/>
</dbReference>
<evidence type="ECO:0000256" key="2">
    <source>
        <dbReference type="ARBA" id="ARBA00022670"/>
    </source>
</evidence>
<comment type="caution">
    <text evidence="7">The sequence shown here is derived from an EMBL/GenBank/DDBJ whole genome shotgun (WGS) entry which is preliminary data.</text>
</comment>
<reference evidence="7 8" key="1">
    <citation type="submission" date="2022-11" db="EMBL/GenBank/DDBJ databases">
        <title>Minimal conservation of predation-associated metabolite biosynthetic gene clusters underscores biosynthetic potential of Myxococcota including descriptions for ten novel species: Archangium lansinium sp. nov., Myxococcus landrumus sp. nov., Nannocystis bai.</title>
        <authorList>
            <person name="Ahearne A."/>
            <person name="Stevens C."/>
            <person name="Dowd S."/>
        </authorList>
    </citation>
    <scope>NUCLEOTIDE SEQUENCE [LARGE SCALE GENOMIC DNA]</scope>
    <source>
        <strain evidence="7 8">NCWAL01</strain>
    </source>
</reference>
<evidence type="ECO:0000256" key="4">
    <source>
        <dbReference type="ARBA" id="ARBA00022825"/>
    </source>
</evidence>
<dbReference type="Gene3D" id="2.60.40.10">
    <property type="entry name" value="Immunoglobulins"/>
    <property type="match status" value="4"/>
</dbReference>
<feature type="active site" description="Charge relay system" evidence="5">
    <location>
        <position position="306"/>
    </location>
</feature>
<evidence type="ECO:0000256" key="3">
    <source>
        <dbReference type="ARBA" id="ARBA00022801"/>
    </source>
</evidence>
<keyword evidence="2 5" id="KW-0645">Protease</keyword>
<dbReference type="InterPro" id="IPR036116">
    <property type="entry name" value="FN3_sf"/>
</dbReference>
<dbReference type="InterPro" id="IPR008979">
    <property type="entry name" value="Galactose-bd-like_sf"/>
</dbReference>
<evidence type="ECO:0000256" key="5">
    <source>
        <dbReference type="PROSITE-ProRule" id="PRU01240"/>
    </source>
</evidence>
<dbReference type="Pfam" id="PF00082">
    <property type="entry name" value="Peptidase_S8"/>
    <property type="match status" value="1"/>
</dbReference>
<evidence type="ECO:0000256" key="1">
    <source>
        <dbReference type="ARBA" id="ARBA00011073"/>
    </source>
</evidence>
<protein>
    <submittedName>
        <fullName evidence="7">S8 family serine peptidase</fullName>
    </submittedName>
</protein>
<dbReference type="InterPro" id="IPR050131">
    <property type="entry name" value="Peptidase_S8_subtilisin-like"/>
</dbReference>
<sequence length="2595" mass="261090">MALLACEGSGSSPSLAPSEGYRAEASLHKVQLSAEQAARWEKSGTPHQVIGDYGSFKLVQVDDAALAALSATESVELKDDSNQLLLNAGVIDTASAHGQSLRGMKARTAGKSLHLVQFAGPIQPEWYRALEDTGVQIITYIPHNAYLVYGDAGTMDRLETHVRAARTVQWNGDYLNDYKLHPALFRAATSTYTIQLVQDGEANETTLALIRQLQSRDGRIREVLGYVNVTASLTLPQLYEIAARPDVVSIQPSFTPKKVDERQNMILAGQVTGDAPSGPGYLAWLASKGFTQAQFTASGFGVDVSDSGLDNGTPVPNHFGLYTAGDISSAGRVVYNRLEGTANSGSTLQGCDGHGTLNAHIVAGYSSLTGAPYTDETGFTHGLGVAPFVKVGSSVVFDPDNFTNPDYEDLQSRAYRDGMRISSNSWGASDDSYDVDAQAYDALVRDAQPTGSAVPVPGNQEMVILFAAGNDGSTAGSVGTPGTAKNVITVGASENVRAFGAADLCDTTDNEANSLSDIASFSSRGPTADGRKKPDLMAPGTHVAGGVAQDAGQRANPPAVANGKALSCFSAEGVCGGPQNNYYPVGQQWYTASSGTSHSTPAVAGGAALVRQFFINQGLPPPSAAMTKAYLMNSARYMTGVGANDNLFSNNQGMGLMDLGMSFDGASRVLSDQETPQLFTATGQSRTFVGGVVDPTKPFRATLAWTDAPGSTTGSAWKNNLDLAVTIGGATYKGNVFTRGTSVTGGGTDDRNNVESVFLPAGTTGSYTLTVTATNINSDGVPGNGSALDQDFALIVYNTCSTVGATPTGVTATTAGDNRIDLNWTPNGESTQYAVYRATTAGGPYTQVARVAAPPYADTTVSGGPTYYYVVRGVVCAESANSNEASATATGACTLPPTFAGVSSVTNAATSTCGTTVAWSAATPVCGGTLSYSVYRSTDAAFTPSAANLIASGVTGTGFADTLNLTHGTVYHYVVRATETALVTVAETNTVKKSSVASGAVTPGVRYFDDFDGNRPANAAAYWIASASQGSAATLNIVTGCRYQSATKAYRFGSTSTACGTVYPNSTQAILSLGGNGTVASTINGFSIPASALSPEMTFNVWYDIELNYDGVYLAYNTTGATGTWIAVSDAVSTTAPYISAGGYDGVLTTNVSLRVWTGANKGANGALKPVTVNMKALAGKKVWFAFRTYADNIYNAEGFYVDDVRITADAVATCTASTPPPGPAVSYRLSALPTSSPAGTPVTFTVTALDAVGQTATGYTGSASFTSTDAQAVLPPTTAFTAGVASNVPITFKTLGTQSVTATSTAEPSLTHSASTTVTAGAATRLVFTVQPSNALAGASLSPAVKVGLVDAFGNAVTTGSNSVTLALGANPSGGTLSGTATATMSAGVATFSTLSINKIGTGYTLVASATGLTGATSAGFQITPAAASKLVFLTQPSSGSAGVALTPAAQVAVLDRFDNPTASTANVTAALNTNPAGGTLAGTLTVAAVNGVATFGTLSINKVGTGYTLKATSGTLTQAISNAFNITAGAPTRVRFTQQPSSAAAGATITPAVQATLQDAFGNTAVQSTLPISVALGSNPGGGTLSGTTTVDAVAGVASFSTLSVNRSGAGYTLVASATGLTPDTSTAFTITAGAPALLVFTASPSAHVTSGAAFPAQVEVRDGNGNVVTGSPLQVTLSLTSADGATLSGTTVVTTVNGVASFTGLSVDKVGTGYQLQADAPGLPSATSPAFGVEPGPAAALTFLTQPSTTASGALITPSVRVALQDAHGNTVTTSSAALTLALETPVPGATLGGTKTVAALNGVATFADLTVDKKGTGYLLKASSGALSATSAGFDVTAGPAARLVFRAAPANTQAGQVLGSLEVEFQDLEGNRDTNATAQVTLSLGGATGGTLQGTSTVAAVSGVAIFEDLSIREAAEGYTLTAQSAGLPEVISAAFDITPGSAAALAFRVQPGNGVAGAVLTPPVKVAITDAYGNTVPDAAQAVTLALDTNPSGGALGGTLTVDALQGVATFENLSIQRAGTGYTLTASATSLTSATSTAFDVLASAPSRLAFKLQPQSASAGSTLGTVSVEFQDAQGNPVASALPVNLSLQGASSATLMGTPTVDALNGVATFNDLSIRQVGTGYRLRAQADGVTEATSTAFDITPGAAAALAFTVQPGLGQVNTAFNPAVRVSVQDAFGNLVTGSTSAVTMALGANPGGGTLSGTKTVAAVNGVATFADLALNRAAQGYTLTASTDALPTVTSNAFTIVEQLVAQLVFRPLPDSGRFTAGAPFTVQVEVQDAQGNALPYDGLTVTLSLGENASNGTLSGPSTATTVHGVATFEGLALRKAASRYTLLASAPGALGATSSPFAVIAGPAARLTLELPASVTTGQAVTLSAHAVDAHDNLAEAYGGTVQATSTDPQALLPAPVAFVQGALPSGVSVTFTGPGLTALTLTDTENPLLTVTAQTTVTAFLQPTVVVTAPTDGATVSGKVTLTAEGTVDAGTTLAQLTLLVDGKQIATGTDTVLTATWDSGTVPAGVHVITAVITDSAGNTANSVPVNVTVQEKESSGGCGCGATSSADAGFWLGLLLLSRYALGRRRRAQAA</sequence>
<dbReference type="SUPFAM" id="SSF49785">
    <property type="entry name" value="Galactose-binding domain-like"/>
    <property type="match status" value="1"/>
</dbReference>
<dbReference type="EMBL" id="JAQNDM010000002">
    <property type="protein sequence ID" value="MDC0714749.1"/>
    <property type="molecule type" value="Genomic_DNA"/>
</dbReference>